<feature type="chain" id="PRO_5042179781" description="ShKT domain-containing protein" evidence="2">
    <location>
        <begin position="23"/>
        <end position="634"/>
    </location>
</feature>
<feature type="signal peptide" evidence="2">
    <location>
        <begin position="1"/>
        <end position="22"/>
    </location>
</feature>
<proteinExistence type="predicted"/>
<comment type="caution">
    <text evidence="4">The sequence shown here is derived from an EMBL/GenBank/DDBJ whole genome shotgun (WGS) entry which is preliminary data.</text>
</comment>
<dbReference type="InterPro" id="IPR003582">
    <property type="entry name" value="ShKT_dom"/>
</dbReference>
<evidence type="ECO:0000313" key="4">
    <source>
        <dbReference type="EMBL" id="GFH52330.1"/>
    </source>
</evidence>
<feature type="region of interest" description="Disordered" evidence="1">
    <location>
        <begin position="508"/>
        <end position="534"/>
    </location>
</feature>
<organism evidence="4 5">
    <name type="scientific">Chaetoceros tenuissimus</name>
    <dbReference type="NCBI Taxonomy" id="426638"/>
    <lineage>
        <taxon>Eukaryota</taxon>
        <taxon>Sar</taxon>
        <taxon>Stramenopiles</taxon>
        <taxon>Ochrophyta</taxon>
        <taxon>Bacillariophyta</taxon>
        <taxon>Coscinodiscophyceae</taxon>
        <taxon>Chaetocerotophycidae</taxon>
        <taxon>Chaetocerotales</taxon>
        <taxon>Chaetocerotaceae</taxon>
        <taxon>Chaetoceros</taxon>
    </lineage>
</organism>
<evidence type="ECO:0000259" key="3">
    <source>
        <dbReference type="PROSITE" id="PS51670"/>
    </source>
</evidence>
<sequence length="634" mass="70152">MKFYSFLVFLYPIFFLSRRSYGSSTESLDVVPLDAIVEIENQVSSQAPTKNKVTVCTVYKVGGSIHPEYKISSSRSGPDIFHCVVENRGPYQVIPLIGDVLGYFTKNELKPNNISGIVELAFPSSSVNESGNLSIDKTEIYSKNSKGMRKLADLSASPKVLVIRVSDGANSPTSSASTLAQRIFTDSLNMKSQFAACSKGKFSPTEATTSSDIAAFVDGVLDIQVSTNLTGASDGTCLSEAIKSIPAGIEYDFRMIVCPEVVDFGELAAVAYVNGKDSWYMNEFATYPHFQMHEIGHNLNMQHSNGMFSEGAQNVLLKDPICPMGSEESPTIDWGKQCFNAAKSYYSGWYSTLEIDPRTTSHNGKLIGVNDYVNDLQTDEHVVVKIKETGSLDIGVPNIGRPAHFVMFHVKEGIVDDMLSEHVNQYANKVTVLFQRAGEVDGSYTACSRIQCESYVQSTLSEGESFEYTNWDGNNNDLIVKVCSMNQDGEKEVARILVYLSPRESLSCDGLPSPPTPTASPIRTNDPTTAPISRIPTTSPVTTVKCFDNHRKFFWKNGKKRTCKWVEKRISNRCKHTDECPITCRKPGCSCKDKLTFKYKKIQRSCSWVSETASRCNVRKLRAFCPFTCGLCTN</sequence>
<dbReference type="Proteomes" id="UP001054902">
    <property type="component" value="Unassembled WGS sequence"/>
</dbReference>
<dbReference type="PROSITE" id="PS51670">
    <property type="entry name" value="SHKT"/>
    <property type="match status" value="1"/>
</dbReference>
<reference evidence="4 5" key="1">
    <citation type="journal article" date="2021" name="Sci. Rep.">
        <title>The genome of the diatom Chaetoceros tenuissimus carries an ancient integrated fragment of an extant virus.</title>
        <authorList>
            <person name="Hongo Y."/>
            <person name="Kimura K."/>
            <person name="Takaki Y."/>
            <person name="Yoshida Y."/>
            <person name="Baba S."/>
            <person name="Kobayashi G."/>
            <person name="Nagasaki K."/>
            <person name="Hano T."/>
            <person name="Tomaru Y."/>
        </authorList>
    </citation>
    <scope>NUCLEOTIDE SEQUENCE [LARGE SCALE GENOMIC DNA]</scope>
    <source>
        <strain evidence="4 5">NIES-3715</strain>
    </source>
</reference>
<accession>A0AAD3CWL8</accession>
<dbReference type="EMBL" id="BLLK01000045">
    <property type="protein sequence ID" value="GFH52330.1"/>
    <property type="molecule type" value="Genomic_DNA"/>
</dbReference>
<keyword evidence="5" id="KW-1185">Reference proteome</keyword>
<evidence type="ECO:0000256" key="2">
    <source>
        <dbReference type="SAM" id="SignalP"/>
    </source>
</evidence>
<keyword evidence="2" id="KW-0732">Signal</keyword>
<name>A0AAD3CWL8_9STRA</name>
<evidence type="ECO:0000313" key="5">
    <source>
        <dbReference type="Proteomes" id="UP001054902"/>
    </source>
</evidence>
<gene>
    <name evidence="4" type="ORF">CTEN210_08806</name>
</gene>
<protein>
    <recommendedName>
        <fullName evidence="3">ShKT domain-containing protein</fullName>
    </recommendedName>
</protein>
<evidence type="ECO:0000256" key="1">
    <source>
        <dbReference type="SAM" id="MobiDB-lite"/>
    </source>
</evidence>
<dbReference type="SUPFAM" id="SSF55486">
    <property type="entry name" value="Metalloproteases ('zincins'), catalytic domain"/>
    <property type="match status" value="1"/>
</dbReference>
<feature type="domain" description="ShKT" evidence="3">
    <location>
        <begin position="591"/>
        <end position="632"/>
    </location>
</feature>
<feature type="compositionally biased region" description="Polar residues" evidence="1">
    <location>
        <begin position="519"/>
        <end position="534"/>
    </location>
</feature>
<dbReference type="AlphaFoldDB" id="A0AAD3CWL8"/>